<keyword evidence="1" id="KW-0805">Transcription regulation</keyword>
<dbReference type="AlphaFoldDB" id="A0A5Q0QCL2"/>
<dbReference type="InterPro" id="IPR036390">
    <property type="entry name" value="WH_DNA-bd_sf"/>
</dbReference>
<dbReference type="CDD" id="cd07377">
    <property type="entry name" value="WHTH_GntR"/>
    <property type="match status" value="1"/>
</dbReference>
<keyword evidence="3" id="KW-0804">Transcription</keyword>
<sequence length="119" mass="13888">MQFSNDKPIYIQIIDVVMEKILSNEWLAGDKIISVRELAATLEVNPNTVMRSYEKLQLDEIIVNKRGVGFFVTENAQQRIIELKKETFIEHEVPKFYQTAKLLKISIEELTDLYQKLSL</sequence>
<name>A0A5Q0QCL2_9SPHI</name>
<evidence type="ECO:0000313" key="6">
    <source>
        <dbReference type="Proteomes" id="UP000326921"/>
    </source>
</evidence>
<dbReference type="GO" id="GO:0003700">
    <property type="term" value="F:DNA-binding transcription factor activity"/>
    <property type="evidence" value="ECO:0007669"/>
    <property type="project" value="InterPro"/>
</dbReference>
<feature type="domain" description="HTH gntR-type" evidence="4">
    <location>
        <begin position="7"/>
        <end position="75"/>
    </location>
</feature>
<keyword evidence="6" id="KW-1185">Reference proteome</keyword>
<dbReference type="Pfam" id="PF00392">
    <property type="entry name" value="GntR"/>
    <property type="match status" value="1"/>
</dbReference>
<organism evidence="5 6">
    <name type="scientific">Sphingobacterium zhuxiongii</name>
    <dbReference type="NCBI Taxonomy" id="2662364"/>
    <lineage>
        <taxon>Bacteria</taxon>
        <taxon>Pseudomonadati</taxon>
        <taxon>Bacteroidota</taxon>
        <taxon>Sphingobacteriia</taxon>
        <taxon>Sphingobacteriales</taxon>
        <taxon>Sphingobacteriaceae</taxon>
        <taxon>Sphingobacterium</taxon>
    </lineage>
</organism>
<dbReference type="RefSeq" id="WP_153509751.1">
    <property type="nucleotide sequence ID" value="NZ_CP045652.1"/>
</dbReference>
<dbReference type="InterPro" id="IPR000524">
    <property type="entry name" value="Tscrpt_reg_HTH_GntR"/>
</dbReference>
<evidence type="ECO:0000313" key="5">
    <source>
        <dbReference type="EMBL" id="QGA25428.1"/>
    </source>
</evidence>
<dbReference type="Proteomes" id="UP000326921">
    <property type="component" value="Chromosome"/>
</dbReference>
<dbReference type="GO" id="GO:0003677">
    <property type="term" value="F:DNA binding"/>
    <property type="evidence" value="ECO:0007669"/>
    <property type="project" value="UniProtKB-KW"/>
</dbReference>
<dbReference type="SMART" id="SM00345">
    <property type="entry name" value="HTH_GNTR"/>
    <property type="match status" value="1"/>
</dbReference>
<dbReference type="PANTHER" id="PTHR38445">
    <property type="entry name" value="HTH-TYPE TRANSCRIPTIONAL REPRESSOR YTRA"/>
    <property type="match status" value="1"/>
</dbReference>
<keyword evidence="2" id="KW-0238">DNA-binding</keyword>
<dbReference type="KEGG" id="sphe:GFH32_03410"/>
<gene>
    <name evidence="5" type="ORF">GFH32_03410</name>
</gene>
<dbReference type="EMBL" id="CP045652">
    <property type="protein sequence ID" value="QGA25428.1"/>
    <property type="molecule type" value="Genomic_DNA"/>
</dbReference>
<dbReference type="PROSITE" id="PS50949">
    <property type="entry name" value="HTH_GNTR"/>
    <property type="match status" value="1"/>
</dbReference>
<evidence type="ECO:0000256" key="2">
    <source>
        <dbReference type="ARBA" id="ARBA00023125"/>
    </source>
</evidence>
<evidence type="ECO:0000256" key="3">
    <source>
        <dbReference type="ARBA" id="ARBA00023163"/>
    </source>
</evidence>
<dbReference type="PANTHER" id="PTHR38445:SF10">
    <property type="entry name" value="GNTR-FAMILY TRANSCRIPTIONAL REGULATOR"/>
    <property type="match status" value="1"/>
</dbReference>
<protein>
    <submittedName>
        <fullName evidence="5">GntR family transcriptional regulator</fullName>
    </submittedName>
</protein>
<dbReference type="Gene3D" id="1.10.287.100">
    <property type="match status" value="1"/>
</dbReference>
<dbReference type="InterPro" id="IPR036388">
    <property type="entry name" value="WH-like_DNA-bd_sf"/>
</dbReference>
<reference evidence="5 6" key="1">
    <citation type="submission" date="2019-10" db="EMBL/GenBank/DDBJ databases">
        <authorList>
            <person name="Dong K."/>
        </authorList>
    </citation>
    <scope>NUCLEOTIDE SEQUENCE [LARGE SCALE GENOMIC DNA]</scope>
    <source>
        <strain evidence="6">dk4302</strain>
    </source>
</reference>
<dbReference type="SUPFAM" id="SSF46785">
    <property type="entry name" value="Winged helix' DNA-binding domain"/>
    <property type="match status" value="1"/>
</dbReference>
<evidence type="ECO:0000256" key="1">
    <source>
        <dbReference type="ARBA" id="ARBA00023015"/>
    </source>
</evidence>
<proteinExistence type="predicted"/>
<evidence type="ECO:0000259" key="4">
    <source>
        <dbReference type="PROSITE" id="PS50949"/>
    </source>
</evidence>
<accession>A0A5Q0QCL2</accession>
<dbReference type="Gene3D" id="1.10.10.10">
    <property type="entry name" value="Winged helix-like DNA-binding domain superfamily/Winged helix DNA-binding domain"/>
    <property type="match status" value="1"/>
</dbReference>